<dbReference type="Proteomes" id="UP001548189">
    <property type="component" value="Unassembled WGS sequence"/>
</dbReference>
<evidence type="ECO:0000313" key="2">
    <source>
        <dbReference type="Proteomes" id="UP001548189"/>
    </source>
</evidence>
<dbReference type="EMBL" id="JBEVCJ010000055">
    <property type="protein sequence ID" value="MET1257388.1"/>
    <property type="molecule type" value="Genomic_DNA"/>
</dbReference>
<comment type="caution">
    <text evidence="1">The sequence shown here is derived from an EMBL/GenBank/DDBJ whole genome shotgun (WGS) entry which is preliminary data.</text>
</comment>
<accession>A0ABV2BZM0</accession>
<keyword evidence="2" id="KW-1185">Reference proteome</keyword>
<proteinExistence type="predicted"/>
<sequence>MVFKCFAQDDDETTYLPYSTLDKGIDSYVSLKVNTFIAENTKGFKVEILRVPNKRLKYLMFDEHLENKNYCAWKTKGYRSEVNNLESVPYLAYYYTPGLITAKATQAHDKHLNKDGFINIDSAMRVCLIFENLTGSFHTEEIYSIKRSNE</sequence>
<name>A0ABV2BZM0_9GAMM</name>
<organism evidence="1 2">
    <name type="scientific">Aliikangiella maris</name>
    <dbReference type="NCBI Taxonomy" id="3162458"/>
    <lineage>
        <taxon>Bacteria</taxon>
        <taxon>Pseudomonadati</taxon>
        <taxon>Pseudomonadota</taxon>
        <taxon>Gammaproteobacteria</taxon>
        <taxon>Oceanospirillales</taxon>
        <taxon>Pleioneaceae</taxon>
        <taxon>Aliikangiella</taxon>
    </lineage>
</organism>
<gene>
    <name evidence="1" type="ORF">ABVT43_19785</name>
</gene>
<evidence type="ECO:0000313" key="1">
    <source>
        <dbReference type="EMBL" id="MET1257388.1"/>
    </source>
</evidence>
<protein>
    <submittedName>
        <fullName evidence="1">Uncharacterized protein</fullName>
    </submittedName>
</protein>
<reference evidence="1 2" key="1">
    <citation type="submission" date="2024-06" db="EMBL/GenBank/DDBJ databases">
        <authorList>
            <person name="Li F."/>
        </authorList>
    </citation>
    <scope>NUCLEOTIDE SEQUENCE [LARGE SCALE GENOMIC DNA]</scope>
    <source>
        <strain evidence="1 2">GXAS 311</strain>
    </source>
</reference>